<organism evidence="2 3">
    <name type="scientific">Turnera subulata</name>
    <dbReference type="NCBI Taxonomy" id="218843"/>
    <lineage>
        <taxon>Eukaryota</taxon>
        <taxon>Viridiplantae</taxon>
        <taxon>Streptophyta</taxon>
        <taxon>Embryophyta</taxon>
        <taxon>Tracheophyta</taxon>
        <taxon>Spermatophyta</taxon>
        <taxon>Magnoliopsida</taxon>
        <taxon>eudicotyledons</taxon>
        <taxon>Gunneridae</taxon>
        <taxon>Pentapetalae</taxon>
        <taxon>rosids</taxon>
        <taxon>fabids</taxon>
        <taxon>Malpighiales</taxon>
        <taxon>Passifloraceae</taxon>
        <taxon>Turnera</taxon>
    </lineage>
</organism>
<gene>
    <name evidence="2" type="ORF">Tsubulata_024530</name>
</gene>
<reference evidence="2" key="2">
    <citation type="journal article" date="2023" name="Plants (Basel)">
        <title>Annotation of the Turnera subulata (Passifloraceae) Draft Genome Reveals the S-Locus Evolved after the Divergence of Turneroideae from Passifloroideae in a Stepwise Manner.</title>
        <authorList>
            <person name="Henning P.M."/>
            <person name="Roalson E.H."/>
            <person name="Mir W."/>
            <person name="McCubbin A.G."/>
            <person name="Shore J.S."/>
        </authorList>
    </citation>
    <scope>NUCLEOTIDE SEQUENCE</scope>
    <source>
        <strain evidence="2">F60SS</strain>
    </source>
</reference>
<feature type="non-terminal residue" evidence="2">
    <location>
        <position position="1"/>
    </location>
</feature>
<keyword evidence="3" id="KW-1185">Reference proteome</keyword>
<accession>A0A9Q0FEG6</accession>
<protein>
    <submittedName>
        <fullName evidence="2">Uncharacterized protein</fullName>
    </submittedName>
</protein>
<dbReference type="AlphaFoldDB" id="A0A9Q0FEG6"/>
<evidence type="ECO:0000256" key="1">
    <source>
        <dbReference type="SAM" id="MobiDB-lite"/>
    </source>
</evidence>
<reference evidence="2" key="1">
    <citation type="submission" date="2022-02" db="EMBL/GenBank/DDBJ databases">
        <authorList>
            <person name="Henning P.M."/>
            <person name="McCubbin A.G."/>
            <person name="Shore J.S."/>
        </authorList>
    </citation>
    <scope>NUCLEOTIDE SEQUENCE</scope>
    <source>
        <strain evidence="2">F60SS</strain>
        <tissue evidence="2">Leaves</tissue>
    </source>
</reference>
<feature type="region of interest" description="Disordered" evidence="1">
    <location>
        <begin position="66"/>
        <end position="85"/>
    </location>
</feature>
<feature type="non-terminal residue" evidence="2">
    <location>
        <position position="85"/>
    </location>
</feature>
<name>A0A9Q0FEG6_9ROSI</name>
<dbReference type="EMBL" id="JAKUCV010005956">
    <property type="protein sequence ID" value="KAJ4829220.1"/>
    <property type="molecule type" value="Genomic_DNA"/>
</dbReference>
<evidence type="ECO:0000313" key="2">
    <source>
        <dbReference type="EMBL" id="KAJ4829220.1"/>
    </source>
</evidence>
<dbReference type="Proteomes" id="UP001141552">
    <property type="component" value="Unassembled WGS sequence"/>
</dbReference>
<comment type="caution">
    <text evidence="2">The sequence shown here is derived from an EMBL/GenBank/DDBJ whole genome shotgun (WGS) entry which is preliminary data.</text>
</comment>
<sequence length="85" mass="10117">FTSTLCLSPSFSFSLSHFFPILFHSLLHNQHYLHLQYKTPPCHRCLLPHRTKPLRSHRGNDVKKLERNVNEQERNSETEILHKKV</sequence>
<evidence type="ECO:0000313" key="3">
    <source>
        <dbReference type="Proteomes" id="UP001141552"/>
    </source>
</evidence>
<proteinExistence type="predicted"/>